<name>A0A921MMX8_9FIRM</name>
<dbReference type="Pfam" id="PF14285">
    <property type="entry name" value="DUF4367"/>
    <property type="match status" value="2"/>
</dbReference>
<dbReference type="Proteomes" id="UP000760668">
    <property type="component" value="Unassembled WGS sequence"/>
</dbReference>
<feature type="domain" description="DUF4367" evidence="2">
    <location>
        <begin position="476"/>
        <end position="584"/>
    </location>
</feature>
<dbReference type="EMBL" id="DYUC01000091">
    <property type="protein sequence ID" value="HJG87167.1"/>
    <property type="molecule type" value="Genomic_DNA"/>
</dbReference>
<organism evidence="3 4">
    <name type="scientific">Pseudoflavonifractor capillosus</name>
    <dbReference type="NCBI Taxonomy" id="106588"/>
    <lineage>
        <taxon>Bacteria</taxon>
        <taxon>Bacillati</taxon>
        <taxon>Bacillota</taxon>
        <taxon>Clostridia</taxon>
        <taxon>Eubacteriales</taxon>
        <taxon>Oscillospiraceae</taxon>
        <taxon>Pseudoflavonifractor</taxon>
    </lineage>
</organism>
<reference evidence="3" key="2">
    <citation type="submission" date="2021-09" db="EMBL/GenBank/DDBJ databases">
        <authorList>
            <person name="Gilroy R."/>
        </authorList>
    </citation>
    <scope>NUCLEOTIDE SEQUENCE</scope>
    <source>
        <strain evidence="3">CHK179-5677</strain>
    </source>
</reference>
<evidence type="ECO:0000313" key="4">
    <source>
        <dbReference type="Proteomes" id="UP000760668"/>
    </source>
</evidence>
<dbReference type="RefSeq" id="WP_295369945.1">
    <property type="nucleotide sequence ID" value="NZ_DYUC01000091.1"/>
</dbReference>
<sequence>MPEHRWDDMEPEERLEALSDYLDEMEEEAFDPAIVDRCLAAMEDLEPEASEFDAEEALRTFRGKHRDLIRGDSAAGREQPEWKVLPAVRRPRRRRLAARVAAVAAATAAGCLLICQAAGIDVLGFFARWGREEFWFPGSEAVAESSAAVTGTYASLQAALDANGITAPLAPNWTPGEAEGFGALTQRAQVSQEMQSTLITADWRDSAGRGYAMEIVRYDLAGASVSHAAAGERDTEQYVCDGTSYYIMDMGDGTVRVLWSRENFKAELTGELTAETARALVRSITRRSGERVYLAPSADYEPLGNSIQSMLTVHNLDARMAPTWRPAGFEKCDISAGRSGYDSKVTTVHAVYDNREKEQSLAVHLEWWDDAAAVTAPVFEGVSGEPVCYLHNGVEFRIYTCGSGHVAAWQEGHVSGYISGDLTQDEIKRMVDSIPRWPQERPEQENSGGQVIEPEYQCYDSLAGALEDYNLDAGLAPAWVPEGFALEEAEAVELLNSVELEAVYVREGEYLTVHLSLLGEGDDGRTTVYMKDDRPVTEYLHNGVTYYIMTNGDWRTVAWKSGNIEGSISGSFTLEEAKRMVDSIAAVPEG</sequence>
<evidence type="ECO:0000313" key="3">
    <source>
        <dbReference type="EMBL" id="HJG87167.1"/>
    </source>
</evidence>
<proteinExistence type="predicted"/>
<accession>A0A921MMX8</accession>
<feature type="transmembrane region" description="Helical" evidence="1">
    <location>
        <begin position="96"/>
        <end position="119"/>
    </location>
</feature>
<dbReference type="AlphaFoldDB" id="A0A921MMX8"/>
<keyword evidence="1" id="KW-1133">Transmembrane helix</keyword>
<keyword evidence="1" id="KW-0472">Membrane</keyword>
<evidence type="ECO:0000256" key="1">
    <source>
        <dbReference type="SAM" id="Phobius"/>
    </source>
</evidence>
<reference evidence="3" key="1">
    <citation type="journal article" date="2021" name="PeerJ">
        <title>Extensive microbial diversity within the chicken gut microbiome revealed by metagenomics and culture.</title>
        <authorList>
            <person name="Gilroy R."/>
            <person name="Ravi A."/>
            <person name="Getino M."/>
            <person name="Pursley I."/>
            <person name="Horton D.L."/>
            <person name="Alikhan N.F."/>
            <person name="Baker D."/>
            <person name="Gharbi K."/>
            <person name="Hall N."/>
            <person name="Watson M."/>
            <person name="Adriaenssens E.M."/>
            <person name="Foster-Nyarko E."/>
            <person name="Jarju S."/>
            <person name="Secka A."/>
            <person name="Antonio M."/>
            <person name="Oren A."/>
            <person name="Chaudhuri R.R."/>
            <person name="La Ragione R."/>
            <person name="Hildebrand F."/>
            <person name="Pallen M.J."/>
        </authorList>
    </citation>
    <scope>NUCLEOTIDE SEQUENCE</scope>
    <source>
        <strain evidence="3">CHK179-5677</strain>
    </source>
</reference>
<evidence type="ECO:0000259" key="2">
    <source>
        <dbReference type="Pfam" id="PF14285"/>
    </source>
</evidence>
<dbReference type="InterPro" id="IPR025377">
    <property type="entry name" value="DUF4367"/>
</dbReference>
<keyword evidence="1" id="KW-0812">Transmembrane</keyword>
<feature type="domain" description="DUF4367" evidence="2">
    <location>
        <begin position="170"/>
        <end position="284"/>
    </location>
</feature>
<gene>
    <name evidence="3" type="ORF">K8V01_09130</name>
</gene>
<protein>
    <submittedName>
        <fullName evidence="3">DUF4367 domain-containing protein</fullName>
    </submittedName>
</protein>
<comment type="caution">
    <text evidence="3">The sequence shown here is derived from an EMBL/GenBank/DDBJ whole genome shotgun (WGS) entry which is preliminary data.</text>
</comment>